<dbReference type="AlphaFoldDB" id="A0AAW7MAT2"/>
<sequence length="298" mass="34356">MVYQHTSIDYIYLKLRFAGYTTAQIYRILDYAPDFVTYDADAQYEVLTKLATSFRIKMDDELRARYRTLKIDDLLSYLKRCETQFITIHHPHYPSLLTQIYDPPLVLFYRGKLQLLNHTKTLAIVGSRHATRYTYDALNAFFPSFKASKLTIVSGLAKGADHFAHQLALAYHLPTIAVLGFGHMCHYPHMTKETRQLIEREGLVISEYLPETPPRKFHFPQRNRLISGLSRGVLVTEARKNSGTHITTQYAVDQNREVYILPGTIFDPMTEVNLLSAQQGAKIVSNVEDIIEDFQYVE</sequence>
<dbReference type="Proteomes" id="UP001171687">
    <property type="component" value="Unassembled WGS sequence"/>
</dbReference>
<accession>A0AAW7MAT2</accession>
<gene>
    <name evidence="3" type="primary">dprA</name>
    <name evidence="3" type="ORF">QYH67_02215</name>
</gene>
<dbReference type="Pfam" id="PF02481">
    <property type="entry name" value="DNA_processg_A"/>
    <property type="match status" value="1"/>
</dbReference>
<comment type="caution">
    <text evidence="3">The sequence shown here is derived from an EMBL/GenBank/DDBJ whole genome shotgun (WGS) entry which is preliminary data.</text>
</comment>
<evidence type="ECO:0000256" key="1">
    <source>
        <dbReference type="ARBA" id="ARBA00006525"/>
    </source>
</evidence>
<evidence type="ECO:0000313" key="3">
    <source>
        <dbReference type="EMBL" id="MDN4532403.1"/>
    </source>
</evidence>
<feature type="domain" description="Smf/DprA SLOG" evidence="2">
    <location>
        <begin position="84"/>
        <end position="294"/>
    </location>
</feature>
<organism evidence="3 4">
    <name type="scientific">Staphylococcus auricularis</name>
    <dbReference type="NCBI Taxonomy" id="29379"/>
    <lineage>
        <taxon>Bacteria</taxon>
        <taxon>Bacillati</taxon>
        <taxon>Bacillota</taxon>
        <taxon>Bacilli</taxon>
        <taxon>Bacillales</taxon>
        <taxon>Staphylococcaceae</taxon>
        <taxon>Staphylococcus</taxon>
    </lineage>
</organism>
<dbReference type="SUPFAM" id="SSF102405">
    <property type="entry name" value="MCP/YpsA-like"/>
    <property type="match status" value="1"/>
</dbReference>
<name>A0AAW7MAT2_9STAP</name>
<dbReference type="NCBIfam" id="TIGR00732">
    <property type="entry name" value="dprA"/>
    <property type="match status" value="1"/>
</dbReference>
<proteinExistence type="inferred from homology"/>
<comment type="similarity">
    <text evidence="1">Belongs to the DprA/Smf family.</text>
</comment>
<dbReference type="PANTHER" id="PTHR43022">
    <property type="entry name" value="PROTEIN SMF"/>
    <property type="match status" value="1"/>
</dbReference>
<reference evidence="3" key="1">
    <citation type="submission" date="2023-07" db="EMBL/GenBank/DDBJ databases">
        <title>Evaluation of the beneficial properties of pineapple isolates.</title>
        <authorList>
            <person name="Adefiranye O."/>
        </authorList>
    </citation>
    <scope>NUCLEOTIDE SEQUENCE</scope>
    <source>
        <strain evidence="3">PAPLE_T1</strain>
    </source>
</reference>
<dbReference type="InterPro" id="IPR057666">
    <property type="entry name" value="DrpA_SLOG"/>
</dbReference>
<evidence type="ECO:0000259" key="2">
    <source>
        <dbReference type="Pfam" id="PF02481"/>
    </source>
</evidence>
<evidence type="ECO:0000313" key="4">
    <source>
        <dbReference type="Proteomes" id="UP001171687"/>
    </source>
</evidence>
<dbReference type="InterPro" id="IPR003488">
    <property type="entry name" value="DprA"/>
</dbReference>
<dbReference type="GO" id="GO:0009294">
    <property type="term" value="P:DNA-mediated transformation"/>
    <property type="evidence" value="ECO:0007669"/>
    <property type="project" value="InterPro"/>
</dbReference>
<protein>
    <submittedName>
        <fullName evidence="3">DNA-processing protein DprA</fullName>
    </submittedName>
</protein>
<dbReference type="RefSeq" id="WP_150887650.1">
    <property type="nucleotide sequence ID" value="NZ_CAKZJA010000016.1"/>
</dbReference>
<dbReference type="EMBL" id="JAUHQC010000006">
    <property type="protein sequence ID" value="MDN4532403.1"/>
    <property type="molecule type" value="Genomic_DNA"/>
</dbReference>
<dbReference type="Gene3D" id="3.40.50.450">
    <property type="match status" value="1"/>
</dbReference>
<dbReference type="PANTHER" id="PTHR43022:SF1">
    <property type="entry name" value="PROTEIN SMF"/>
    <property type="match status" value="1"/>
</dbReference>